<dbReference type="SUPFAM" id="SSF56219">
    <property type="entry name" value="DNase I-like"/>
    <property type="match status" value="1"/>
</dbReference>
<feature type="non-terminal residue" evidence="1">
    <location>
        <position position="1"/>
    </location>
</feature>
<dbReference type="InterPro" id="IPR036691">
    <property type="entry name" value="Endo/exonu/phosph_ase_sf"/>
</dbReference>
<name>E2AAM4_CAMFO</name>
<gene>
    <name evidence="1" type="ORF">EAG_14777</name>
</gene>
<protein>
    <recommendedName>
        <fullName evidence="3">Endonuclease/exonuclease/phosphatase domain-containing protein</fullName>
    </recommendedName>
</protein>
<dbReference type="Proteomes" id="UP000000311">
    <property type="component" value="Unassembled WGS sequence"/>
</dbReference>
<dbReference type="Gene3D" id="3.60.10.10">
    <property type="entry name" value="Endonuclease/exonuclease/phosphatase"/>
    <property type="match status" value="1"/>
</dbReference>
<feature type="non-terminal residue" evidence="1">
    <location>
        <position position="39"/>
    </location>
</feature>
<accession>E2AAM4</accession>
<organism evidence="2">
    <name type="scientific">Camponotus floridanus</name>
    <name type="common">Florida carpenter ant</name>
    <dbReference type="NCBI Taxonomy" id="104421"/>
    <lineage>
        <taxon>Eukaryota</taxon>
        <taxon>Metazoa</taxon>
        <taxon>Ecdysozoa</taxon>
        <taxon>Arthropoda</taxon>
        <taxon>Hexapoda</taxon>
        <taxon>Insecta</taxon>
        <taxon>Pterygota</taxon>
        <taxon>Neoptera</taxon>
        <taxon>Endopterygota</taxon>
        <taxon>Hymenoptera</taxon>
        <taxon>Apocrita</taxon>
        <taxon>Aculeata</taxon>
        <taxon>Formicoidea</taxon>
        <taxon>Formicidae</taxon>
        <taxon>Formicinae</taxon>
        <taxon>Camponotus</taxon>
    </lineage>
</organism>
<dbReference type="AlphaFoldDB" id="E2AAM4"/>
<keyword evidence="2" id="KW-1185">Reference proteome</keyword>
<evidence type="ECO:0000313" key="1">
    <source>
        <dbReference type="EMBL" id="EFN69516.1"/>
    </source>
</evidence>
<reference evidence="1 2" key="1">
    <citation type="journal article" date="2010" name="Science">
        <title>Genomic comparison of the ants Camponotus floridanus and Harpegnathos saltator.</title>
        <authorList>
            <person name="Bonasio R."/>
            <person name="Zhang G."/>
            <person name="Ye C."/>
            <person name="Mutti N.S."/>
            <person name="Fang X."/>
            <person name="Qin N."/>
            <person name="Donahue G."/>
            <person name="Yang P."/>
            <person name="Li Q."/>
            <person name="Li C."/>
            <person name="Zhang P."/>
            <person name="Huang Z."/>
            <person name="Berger S.L."/>
            <person name="Reinberg D."/>
            <person name="Wang J."/>
            <person name="Liebig J."/>
        </authorList>
    </citation>
    <scope>NUCLEOTIDE SEQUENCE [LARGE SCALE GENOMIC DNA]</scope>
    <source>
        <strain evidence="2">C129</strain>
    </source>
</reference>
<proteinExistence type="predicted"/>
<dbReference type="EMBL" id="GL438134">
    <property type="protein sequence ID" value="EFN69516.1"/>
    <property type="molecule type" value="Genomic_DNA"/>
</dbReference>
<sequence length="39" mass="4755">TTFKIYVWNANGLTQRCKELKYFLHEHNINIMLISETHF</sequence>
<dbReference type="InParanoid" id="E2AAM4"/>
<evidence type="ECO:0000313" key="2">
    <source>
        <dbReference type="Proteomes" id="UP000000311"/>
    </source>
</evidence>
<evidence type="ECO:0008006" key="3">
    <source>
        <dbReference type="Google" id="ProtNLM"/>
    </source>
</evidence>